<evidence type="ECO:0000313" key="2">
    <source>
        <dbReference type="Proteomes" id="UP001281761"/>
    </source>
</evidence>
<gene>
    <name evidence="1" type="ORF">BLNAU_13326</name>
</gene>
<reference evidence="1 2" key="1">
    <citation type="journal article" date="2022" name="bioRxiv">
        <title>Genomics of Preaxostyla Flagellates Illuminates Evolutionary Transitions and the Path Towards Mitochondrial Loss.</title>
        <authorList>
            <person name="Novak L.V.F."/>
            <person name="Treitli S.C."/>
            <person name="Pyrih J."/>
            <person name="Halakuc P."/>
            <person name="Pipaliya S.V."/>
            <person name="Vacek V."/>
            <person name="Brzon O."/>
            <person name="Soukal P."/>
            <person name="Eme L."/>
            <person name="Dacks J.B."/>
            <person name="Karnkowska A."/>
            <person name="Elias M."/>
            <person name="Hampl V."/>
        </authorList>
    </citation>
    <scope>NUCLEOTIDE SEQUENCE [LARGE SCALE GENOMIC DNA]</scope>
    <source>
        <strain evidence="1">NAU3</strain>
        <tissue evidence="1">Gut</tissue>
    </source>
</reference>
<name>A0ABQ9XLL8_9EUKA</name>
<organism evidence="1 2">
    <name type="scientific">Blattamonas nauphoetae</name>
    <dbReference type="NCBI Taxonomy" id="2049346"/>
    <lineage>
        <taxon>Eukaryota</taxon>
        <taxon>Metamonada</taxon>
        <taxon>Preaxostyla</taxon>
        <taxon>Oxymonadida</taxon>
        <taxon>Blattamonas</taxon>
    </lineage>
</organism>
<sequence length="69" mass="8043">MWYFEAQQTKQDAYNLKVKVAKAEKHSTNDMGDLHQRLSLLPFFYKYNVIGEELDDLLLIPHTAAEMAI</sequence>
<keyword evidence="2" id="KW-1185">Reference proteome</keyword>
<accession>A0ABQ9XLL8</accession>
<dbReference type="Proteomes" id="UP001281761">
    <property type="component" value="Unassembled WGS sequence"/>
</dbReference>
<protein>
    <submittedName>
        <fullName evidence="1">Uncharacterized protein</fullName>
    </submittedName>
</protein>
<evidence type="ECO:0000313" key="1">
    <source>
        <dbReference type="EMBL" id="KAK2951714.1"/>
    </source>
</evidence>
<comment type="caution">
    <text evidence="1">The sequence shown here is derived from an EMBL/GenBank/DDBJ whole genome shotgun (WGS) entry which is preliminary data.</text>
</comment>
<dbReference type="EMBL" id="JARBJD010000114">
    <property type="protein sequence ID" value="KAK2951714.1"/>
    <property type="molecule type" value="Genomic_DNA"/>
</dbReference>
<proteinExistence type="predicted"/>